<dbReference type="RefSeq" id="WP_055267267.1">
    <property type="nucleotide sequence ID" value="NZ_CABIXQ010000020.1"/>
</dbReference>
<keyword evidence="1" id="KW-1133">Transmembrane helix</keyword>
<dbReference type="PANTHER" id="PTHR40038">
    <property type="entry name" value="MEMBRANE-ASSOCIATED PROTEIN TCAA"/>
    <property type="match status" value="1"/>
</dbReference>
<dbReference type="Proteomes" id="UP000095594">
    <property type="component" value="Unassembled WGS sequence"/>
</dbReference>
<feature type="domain" description="TcaA 4th" evidence="2">
    <location>
        <begin position="209"/>
        <end position="275"/>
    </location>
</feature>
<organism evidence="3 4">
    <name type="scientific">Clostridium disporicum</name>
    <dbReference type="NCBI Taxonomy" id="84024"/>
    <lineage>
        <taxon>Bacteria</taxon>
        <taxon>Bacillati</taxon>
        <taxon>Bacillota</taxon>
        <taxon>Clostridia</taxon>
        <taxon>Eubacteriales</taxon>
        <taxon>Clostridiaceae</taxon>
        <taxon>Clostridium</taxon>
    </lineage>
</organism>
<accession>A0A174J829</accession>
<name>A0A174J829_9CLOT</name>
<feature type="transmembrane region" description="Helical" evidence="1">
    <location>
        <begin position="32"/>
        <end position="54"/>
    </location>
</feature>
<evidence type="ECO:0000256" key="1">
    <source>
        <dbReference type="SAM" id="Phobius"/>
    </source>
</evidence>
<dbReference type="OrthoDB" id="1895190at2"/>
<dbReference type="EMBL" id="CYZX01000020">
    <property type="protein sequence ID" value="CUO93280.1"/>
    <property type="molecule type" value="Genomic_DNA"/>
</dbReference>
<reference evidence="3 4" key="1">
    <citation type="submission" date="2015-09" db="EMBL/GenBank/DDBJ databases">
        <authorList>
            <consortium name="Pathogen Informatics"/>
        </authorList>
    </citation>
    <scope>NUCLEOTIDE SEQUENCE [LARGE SCALE GENOMIC DNA]</scope>
    <source>
        <strain evidence="3 4">2789STDY5834856</strain>
    </source>
</reference>
<evidence type="ECO:0000313" key="3">
    <source>
        <dbReference type="EMBL" id="CUO93280.1"/>
    </source>
</evidence>
<dbReference type="InterPro" id="IPR054530">
    <property type="entry name" value="TcaA_4th"/>
</dbReference>
<dbReference type="AlphaFoldDB" id="A0A174J829"/>
<evidence type="ECO:0000313" key="4">
    <source>
        <dbReference type="Proteomes" id="UP000095594"/>
    </source>
</evidence>
<gene>
    <name evidence="3" type="ORF">ERS852471_02635</name>
</gene>
<evidence type="ECO:0000259" key="2">
    <source>
        <dbReference type="Pfam" id="PF22820"/>
    </source>
</evidence>
<proteinExistence type="predicted"/>
<keyword evidence="1" id="KW-0472">Membrane</keyword>
<keyword evidence="1" id="KW-0812">Transmembrane</keyword>
<dbReference type="PANTHER" id="PTHR40038:SF1">
    <property type="entry name" value="MEMBRANE-ASSOCIATED PROTEIN TCAA"/>
    <property type="match status" value="1"/>
</dbReference>
<sequence length="417" mass="48370">MRDRFIEKISIFNDSFRAKINKFMNLSIEKRITIISMLILILSIFVMISMSSGISTKEEVISNFKTAIENKDVKLLSKTLKVDNKRVNYENLIPIMNYYHDKMDTLLDVTKKLRADNKSGMLQIESKKNILAEEYYLNINKVSVEVKSNFNDTEVTIDNKTIKSGEILENIIPGNYVASYKLKTDFGFVTGENEVTITDQDVINISVDAGNITIYSDYKDADVFIGNKNIGKKVESVVNFGPIPLNRDISIYIEKEFPWGKIKSETLYINDSGIIKLNIDMVNEKLMSDIDILLNDFFDSVFNALNEEDESLIINANEDTKDKIYDDIFKKTLFFTNNYRISDMNLNIEKSDFEYEDEIYKGNVVVKVNYDIYKKLLPFIKESHEEMFLVNLQYENDTWIACGIQRFNLYEEDNESL</sequence>
<protein>
    <submittedName>
        <fullName evidence="3">Membrane-associated protein</fullName>
    </submittedName>
</protein>
<dbReference type="Pfam" id="PF22820">
    <property type="entry name" value="TcaA_3rd_4th"/>
    <property type="match status" value="1"/>
</dbReference>